<sequence>MKERLSRAKQNSWKKRRTTSLVLPQQGKKFHMAQSLDSRDEEVVVKIDRENDCGKGTGTASKLRTATSSSKLPGSSVKAKVSFEEVLSEAVRRTSKDSSSGGAELWERSSKYYTRRNSWRLLMDKTKSRLIDPPEEHYDSVFGKENGEEEDEIEDIPEDYKSMKFNILTILQLVSLVSITAALVCSLSVPVIKQQKLWDLPLWKWEILILALICGRLGSGLLIRIVVFLIERNFLWRKRVLYFVYGLRRAVQNCLWLGLVLLVWHFIFDNQVEKEIKSKVSLYVSRILVCFLAATLMWLLKTLIVKILASSFHVNTFFERIQEALFNQYVIEILSGPPLFERNSEEEEVQKFPNTGANMPGDLREALLQKRGSEKKPKYSTIGKKPRYSRTISEKQEIPLDHLHKLNQKNISAWNMKRMINIIRHRALSTLDEHILNSDMEDESLMQIRTECQAKEAARKIFNNVAKPGFQYIYLDDVMRFMGKDEALKTMRHFGAGCNEGIGKSSLNTWLVNAFRERRALALSLNDTKTAVDELHNMLNILVAVIIFIIWLVILGVPITHFLVFMSSQLLLAVFMFGNTCKTVFEAIIFLFVMHPFDVGDKCEVDGVMMTVEEMNILTTIFLRHDNQKITYPNSVLATKPIGNFYRSPDMGEVIDFCVHISTPMEKISTMKERIMRYVENNKEHWHHSPMVIVKDVEDMNKVNLSVWLVHRMNFQNTAERWSRRALLVEEMIRVFKELDIEYRMLALDVNVRNMPAFTSTRLPSNWTACAN</sequence>
<dbReference type="Proteomes" id="UP001164539">
    <property type="component" value="Chromosome 14"/>
</dbReference>
<evidence type="ECO:0000313" key="1">
    <source>
        <dbReference type="EMBL" id="KAJ4702202.1"/>
    </source>
</evidence>
<reference evidence="1 2" key="1">
    <citation type="journal article" date="2023" name="Science">
        <title>Complex scaffold remodeling in plant triterpene biosynthesis.</title>
        <authorList>
            <person name="De La Pena R."/>
            <person name="Hodgson H."/>
            <person name="Liu J.C."/>
            <person name="Stephenson M.J."/>
            <person name="Martin A.C."/>
            <person name="Owen C."/>
            <person name="Harkess A."/>
            <person name="Leebens-Mack J."/>
            <person name="Jimenez L.E."/>
            <person name="Osbourn A."/>
            <person name="Sattely E.S."/>
        </authorList>
    </citation>
    <scope>NUCLEOTIDE SEQUENCE [LARGE SCALE GENOMIC DNA]</scope>
    <source>
        <strain evidence="2">cv. JPN11</strain>
        <tissue evidence="1">Leaf</tissue>
    </source>
</reference>
<keyword evidence="2" id="KW-1185">Reference proteome</keyword>
<evidence type="ECO:0000313" key="2">
    <source>
        <dbReference type="Proteomes" id="UP001164539"/>
    </source>
</evidence>
<gene>
    <name evidence="1" type="ORF">OWV82_025315</name>
</gene>
<accession>A0ACC1WT26</accession>
<dbReference type="EMBL" id="CM051407">
    <property type="protein sequence ID" value="KAJ4702202.1"/>
    <property type="molecule type" value="Genomic_DNA"/>
</dbReference>
<organism evidence="1 2">
    <name type="scientific">Melia azedarach</name>
    <name type="common">Chinaberry tree</name>
    <dbReference type="NCBI Taxonomy" id="155640"/>
    <lineage>
        <taxon>Eukaryota</taxon>
        <taxon>Viridiplantae</taxon>
        <taxon>Streptophyta</taxon>
        <taxon>Embryophyta</taxon>
        <taxon>Tracheophyta</taxon>
        <taxon>Spermatophyta</taxon>
        <taxon>Magnoliopsida</taxon>
        <taxon>eudicotyledons</taxon>
        <taxon>Gunneridae</taxon>
        <taxon>Pentapetalae</taxon>
        <taxon>rosids</taxon>
        <taxon>malvids</taxon>
        <taxon>Sapindales</taxon>
        <taxon>Meliaceae</taxon>
        <taxon>Melia</taxon>
    </lineage>
</organism>
<name>A0ACC1WT26_MELAZ</name>
<protein>
    <submittedName>
        <fullName evidence="1">Mechanosensitive ion channel protein</fullName>
    </submittedName>
</protein>
<comment type="caution">
    <text evidence="1">The sequence shown here is derived from an EMBL/GenBank/DDBJ whole genome shotgun (WGS) entry which is preliminary data.</text>
</comment>
<proteinExistence type="predicted"/>